<dbReference type="SUPFAM" id="SSF57783">
    <property type="entry name" value="Zinc beta-ribbon"/>
    <property type="match status" value="1"/>
</dbReference>
<keyword evidence="1" id="KW-0479">Metal-binding</keyword>
<proteinExistence type="predicted"/>
<protein>
    <recommendedName>
        <fullName evidence="5">TFIIS-type domain-containing protein</fullName>
    </recommendedName>
</protein>
<feature type="compositionally biased region" description="Basic and acidic residues" evidence="4">
    <location>
        <begin position="167"/>
        <end position="177"/>
    </location>
</feature>
<organism evidence="6 7">
    <name type="scientific">Puccinia triticina</name>
    <dbReference type="NCBI Taxonomy" id="208348"/>
    <lineage>
        <taxon>Eukaryota</taxon>
        <taxon>Fungi</taxon>
        <taxon>Dikarya</taxon>
        <taxon>Basidiomycota</taxon>
        <taxon>Pucciniomycotina</taxon>
        <taxon>Pucciniomycetes</taxon>
        <taxon>Pucciniales</taxon>
        <taxon>Pucciniaceae</taxon>
        <taxon>Puccinia</taxon>
    </lineage>
</organism>
<feature type="compositionally biased region" description="Polar residues" evidence="4">
    <location>
        <begin position="136"/>
        <end position="145"/>
    </location>
</feature>
<feature type="domain" description="TFIIS-type" evidence="5">
    <location>
        <begin position="22"/>
        <end position="52"/>
    </location>
</feature>
<dbReference type="Pfam" id="PF01096">
    <property type="entry name" value="Zn_ribbon_TFIIS"/>
    <property type="match status" value="1"/>
</dbReference>
<evidence type="ECO:0000256" key="4">
    <source>
        <dbReference type="SAM" id="MobiDB-lite"/>
    </source>
</evidence>
<evidence type="ECO:0000256" key="1">
    <source>
        <dbReference type="ARBA" id="ARBA00022723"/>
    </source>
</evidence>
<dbReference type="GeneID" id="77809716"/>
<gene>
    <name evidence="6" type="ORF">PtA15_4A95</name>
</gene>
<evidence type="ECO:0000256" key="2">
    <source>
        <dbReference type="ARBA" id="ARBA00022771"/>
    </source>
</evidence>
<dbReference type="RefSeq" id="XP_053019202.1">
    <property type="nucleotide sequence ID" value="XM_053168822.1"/>
</dbReference>
<reference evidence="6" key="1">
    <citation type="submission" date="2022-10" db="EMBL/GenBank/DDBJ databases">
        <title>Puccinia triticina Genome sequencing and assembly.</title>
        <authorList>
            <person name="Li C."/>
        </authorList>
    </citation>
    <scope>NUCLEOTIDE SEQUENCE</scope>
    <source>
        <strain evidence="6">Pt15</strain>
    </source>
</reference>
<evidence type="ECO:0000256" key="3">
    <source>
        <dbReference type="ARBA" id="ARBA00022833"/>
    </source>
</evidence>
<evidence type="ECO:0000313" key="7">
    <source>
        <dbReference type="Proteomes" id="UP001164743"/>
    </source>
</evidence>
<dbReference type="EMBL" id="CP110424">
    <property type="protein sequence ID" value="WAQ83647.1"/>
    <property type="molecule type" value="Genomic_DNA"/>
</dbReference>
<name>A0ABY7CGR4_9BASI</name>
<keyword evidence="3" id="KW-0862">Zinc</keyword>
<keyword evidence="2" id="KW-0863">Zinc-finger</keyword>
<evidence type="ECO:0000313" key="6">
    <source>
        <dbReference type="EMBL" id="WAQ83647.1"/>
    </source>
</evidence>
<keyword evidence="7" id="KW-1185">Reference proteome</keyword>
<feature type="region of interest" description="Disordered" evidence="4">
    <location>
        <begin position="136"/>
        <end position="177"/>
    </location>
</feature>
<evidence type="ECO:0000259" key="5">
    <source>
        <dbReference type="Pfam" id="PF01096"/>
    </source>
</evidence>
<accession>A0ABY7CGR4</accession>
<feature type="compositionally biased region" description="Polar residues" evidence="4">
    <location>
        <begin position="154"/>
        <end position="165"/>
    </location>
</feature>
<dbReference type="Proteomes" id="UP001164743">
    <property type="component" value="Chromosome 4A"/>
</dbReference>
<sequence length="177" mass="19802">MALKYLPTRGDVKEVGECDEICVACSKRMISITYQARSADEPARHVKTCTSCPLNPNKLDPSQLAFVPDYGLTSLWLLNETRLREAKFQLELAPDARSEIDWLRTDNKRVKKDHLSMLLLDLKNGHIILRRITTPSAVPKSSVSQAAPDRLAQPSPSEINTQYSRSGDGENHQGDDN</sequence>
<dbReference type="InterPro" id="IPR001222">
    <property type="entry name" value="Znf_TFIIS"/>
</dbReference>